<dbReference type="CDD" id="cd19365">
    <property type="entry name" value="TenA_C-like"/>
    <property type="match status" value="1"/>
</dbReference>
<gene>
    <name evidence="2" type="ORF">UFOPK2809_00145</name>
</gene>
<evidence type="ECO:0000259" key="1">
    <source>
        <dbReference type="Pfam" id="PF03070"/>
    </source>
</evidence>
<organism evidence="2">
    <name type="scientific">freshwater metagenome</name>
    <dbReference type="NCBI Taxonomy" id="449393"/>
    <lineage>
        <taxon>unclassified sequences</taxon>
        <taxon>metagenomes</taxon>
        <taxon>ecological metagenomes</taxon>
    </lineage>
</organism>
<sequence length="231" mass="25537">MVENLSVKVREASNDVLEAILCHPFLTQLADGSLPKSAFGYFLREDGHYVDNFAQCLSALAAKAPNAEWRLTLLDHARASMEAEKILHAVLLKELNLPATNPKDCPSPTTLSYASYLTSTCHVQPFATGLVSLFPCYWIYGEVARELSKLGSTDPIYQIWINNYSGSDYSDTVSHIVEMIDVVGGSLDQSQADALAGTYGLGSRFELMFWDAAFREESWPLEGTMRRTIGV</sequence>
<dbReference type="Gene3D" id="1.20.910.10">
    <property type="entry name" value="Heme oxygenase-like"/>
    <property type="match status" value="1"/>
</dbReference>
<dbReference type="Pfam" id="PF03070">
    <property type="entry name" value="TENA_THI-4"/>
    <property type="match status" value="1"/>
</dbReference>
<evidence type="ECO:0000313" key="2">
    <source>
        <dbReference type="EMBL" id="CAB4737826.1"/>
    </source>
</evidence>
<dbReference type="PANTHER" id="PTHR43198:SF2">
    <property type="entry name" value="SI:CH1073-67J19.1-RELATED"/>
    <property type="match status" value="1"/>
</dbReference>
<dbReference type="PANTHER" id="PTHR43198">
    <property type="entry name" value="BIFUNCTIONAL TH2 PROTEIN"/>
    <property type="match status" value="1"/>
</dbReference>
<feature type="domain" description="Thiaminase-2/PQQC" evidence="1">
    <location>
        <begin position="18"/>
        <end position="215"/>
    </location>
</feature>
<dbReference type="SUPFAM" id="SSF48613">
    <property type="entry name" value="Heme oxygenase-like"/>
    <property type="match status" value="1"/>
</dbReference>
<dbReference type="EMBL" id="CAEZZA010000010">
    <property type="protein sequence ID" value="CAB4737826.1"/>
    <property type="molecule type" value="Genomic_DNA"/>
</dbReference>
<dbReference type="InterPro" id="IPR050967">
    <property type="entry name" value="Thiamine_Salvage_TenA"/>
</dbReference>
<proteinExistence type="predicted"/>
<dbReference type="InterPro" id="IPR004305">
    <property type="entry name" value="Thiaminase-2/PQQC"/>
</dbReference>
<name>A0A6J6SS56_9ZZZZ</name>
<dbReference type="InterPro" id="IPR016084">
    <property type="entry name" value="Haem_Oase-like_multi-hlx"/>
</dbReference>
<accession>A0A6J6SS56</accession>
<dbReference type="GO" id="GO:0005829">
    <property type="term" value="C:cytosol"/>
    <property type="evidence" value="ECO:0007669"/>
    <property type="project" value="TreeGrafter"/>
</dbReference>
<protein>
    <submittedName>
        <fullName evidence="2">Unannotated protein</fullName>
    </submittedName>
</protein>
<reference evidence="2" key="1">
    <citation type="submission" date="2020-05" db="EMBL/GenBank/DDBJ databases">
        <authorList>
            <person name="Chiriac C."/>
            <person name="Salcher M."/>
            <person name="Ghai R."/>
            <person name="Kavagutti S V."/>
        </authorList>
    </citation>
    <scope>NUCLEOTIDE SEQUENCE</scope>
</reference>
<dbReference type="AlphaFoldDB" id="A0A6J6SS56"/>